<sequence>MSVIIHASACVMPWQVLSAQVLDTSILSSGTLVVALRRKSHNTYSFTLSITHHPSTNIGLFNHAAAVNSPYSTKTPKNNNNAKGAKVRIKSTSATTSATGVSVTTATGKSTPKQQQWVNKKTRSAPPSATSRNPSPTRSAGVTTLTPSVEALKTQSIVSERISKIEQRLGPLEKRLKALYELPALKTRIHNAESTITELQAQIQDVSSRTPTMQQDNGSTLPNTA</sequence>
<keyword evidence="4" id="KW-1185">Reference proteome</keyword>
<keyword evidence="2" id="KW-0732">Signal</keyword>
<feature type="signal peptide" evidence="2">
    <location>
        <begin position="1"/>
        <end position="19"/>
    </location>
</feature>
<dbReference type="Gene3D" id="1.20.5.340">
    <property type="match status" value="1"/>
</dbReference>
<gene>
    <name evidence="3" type="ORF">TSAR_002146</name>
</gene>
<feature type="compositionally biased region" description="Polar residues" evidence="1">
    <location>
        <begin position="71"/>
        <end position="82"/>
    </location>
</feature>
<proteinExistence type="predicted"/>
<feature type="region of interest" description="Disordered" evidence="1">
    <location>
        <begin position="205"/>
        <end position="225"/>
    </location>
</feature>
<name>A0A232EJP4_9HYME</name>
<evidence type="ECO:0000313" key="4">
    <source>
        <dbReference type="Proteomes" id="UP000215335"/>
    </source>
</evidence>
<evidence type="ECO:0000256" key="2">
    <source>
        <dbReference type="SAM" id="SignalP"/>
    </source>
</evidence>
<dbReference type="Proteomes" id="UP000215335">
    <property type="component" value="Unassembled WGS sequence"/>
</dbReference>
<feature type="compositionally biased region" description="Polar residues" evidence="1">
    <location>
        <begin position="112"/>
        <end position="142"/>
    </location>
</feature>
<protein>
    <submittedName>
        <fullName evidence="3">Uncharacterized protein</fullName>
    </submittedName>
</protein>
<evidence type="ECO:0000313" key="3">
    <source>
        <dbReference type="EMBL" id="OXU18587.1"/>
    </source>
</evidence>
<reference evidence="3 4" key="1">
    <citation type="journal article" date="2017" name="Curr. Biol.">
        <title>The Evolution of Venom by Co-option of Single-Copy Genes.</title>
        <authorList>
            <person name="Martinson E.O."/>
            <person name="Mrinalini"/>
            <person name="Kelkar Y.D."/>
            <person name="Chang C.H."/>
            <person name="Werren J.H."/>
        </authorList>
    </citation>
    <scope>NUCLEOTIDE SEQUENCE [LARGE SCALE GENOMIC DNA]</scope>
    <source>
        <strain evidence="3 4">Alberta</strain>
        <tissue evidence="3">Whole body</tissue>
    </source>
</reference>
<accession>A0A232EJP4</accession>
<feature type="region of interest" description="Disordered" evidence="1">
    <location>
        <begin position="71"/>
        <end position="142"/>
    </location>
</feature>
<feature type="chain" id="PRO_5013393987" evidence="2">
    <location>
        <begin position="20"/>
        <end position="225"/>
    </location>
</feature>
<evidence type="ECO:0000256" key="1">
    <source>
        <dbReference type="SAM" id="MobiDB-lite"/>
    </source>
</evidence>
<feature type="compositionally biased region" description="Low complexity" evidence="1">
    <location>
        <begin position="90"/>
        <end position="111"/>
    </location>
</feature>
<dbReference type="EMBL" id="NNAY01003957">
    <property type="protein sequence ID" value="OXU18587.1"/>
    <property type="molecule type" value="Genomic_DNA"/>
</dbReference>
<organism evidence="3 4">
    <name type="scientific">Trichomalopsis sarcophagae</name>
    <dbReference type="NCBI Taxonomy" id="543379"/>
    <lineage>
        <taxon>Eukaryota</taxon>
        <taxon>Metazoa</taxon>
        <taxon>Ecdysozoa</taxon>
        <taxon>Arthropoda</taxon>
        <taxon>Hexapoda</taxon>
        <taxon>Insecta</taxon>
        <taxon>Pterygota</taxon>
        <taxon>Neoptera</taxon>
        <taxon>Endopterygota</taxon>
        <taxon>Hymenoptera</taxon>
        <taxon>Apocrita</taxon>
        <taxon>Proctotrupomorpha</taxon>
        <taxon>Chalcidoidea</taxon>
        <taxon>Pteromalidae</taxon>
        <taxon>Pteromalinae</taxon>
        <taxon>Trichomalopsis</taxon>
    </lineage>
</organism>
<dbReference type="AlphaFoldDB" id="A0A232EJP4"/>
<comment type="caution">
    <text evidence="3">The sequence shown here is derived from an EMBL/GenBank/DDBJ whole genome shotgun (WGS) entry which is preliminary data.</text>
</comment>